<dbReference type="InterPro" id="IPR010997">
    <property type="entry name" value="HRDC-like_sf"/>
</dbReference>
<keyword evidence="3" id="KW-1185">Reference proteome</keyword>
<reference evidence="2 3" key="1">
    <citation type="submission" date="2024-09" db="EMBL/GenBank/DDBJ databases">
        <authorList>
            <person name="Sun Q."/>
            <person name="Mori K."/>
        </authorList>
    </citation>
    <scope>NUCLEOTIDE SEQUENCE [LARGE SCALE GENOMIC DNA]</scope>
    <source>
        <strain evidence="2 3">CECT 8460</strain>
    </source>
</reference>
<evidence type="ECO:0000313" key="2">
    <source>
        <dbReference type="EMBL" id="MFB9089510.1"/>
    </source>
</evidence>
<organism evidence="2 3">
    <name type="scientific">Flavobacterium paronense</name>
    <dbReference type="NCBI Taxonomy" id="1392775"/>
    <lineage>
        <taxon>Bacteria</taxon>
        <taxon>Pseudomonadati</taxon>
        <taxon>Bacteroidota</taxon>
        <taxon>Flavobacteriia</taxon>
        <taxon>Flavobacteriales</taxon>
        <taxon>Flavobacteriaceae</taxon>
        <taxon>Flavobacterium</taxon>
    </lineage>
</organism>
<dbReference type="SUPFAM" id="SSF47819">
    <property type="entry name" value="HRDC-like"/>
    <property type="match status" value="1"/>
</dbReference>
<dbReference type="EMBL" id="JBHMFB010000016">
    <property type="protein sequence ID" value="MFB9089510.1"/>
    <property type="molecule type" value="Genomic_DNA"/>
</dbReference>
<dbReference type="RefSeq" id="WP_290286512.1">
    <property type="nucleotide sequence ID" value="NZ_JAUFQN010000019.1"/>
</dbReference>
<proteinExistence type="predicted"/>
<protein>
    <submittedName>
        <fullName evidence="2">HRDC domain-containing protein</fullName>
    </submittedName>
</protein>
<dbReference type="Gene3D" id="1.10.150.80">
    <property type="entry name" value="HRDC domain"/>
    <property type="match status" value="1"/>
</dbReference>
<dbReference type="InterPro" id="IPR002121">
    <property type="entry name" value="HRDC_dom"/>
</dbReference>
<dbReference type="SMART" id="SM00341">
    <property type="entry name" value="HRDC"/>
    <property type="match status" value="1"/>
</dbReference>
<sequence length="146" mass="16904">MNIKIFNIRLNKEHCQNDQIKMNEFLDTVEVKLTSTNFVTTGTLDFWSAVVFFEPKTIKRETSESKFSETDLLPDELKAYKALKSWRNDLAEKLDWSAFRICHNSHLIAIVKSNPQTLDDLEHVYGFGKARVEKYGDDIMSVLNAL</sequence>
<evidence type="ECO:0000313" key="3">
    <source>
        <dbReference type="Proteomes" id="UP001589576"/>
    </source>
</evidence>
<comment type="caution">
    <text evidence="2">The sequence shown here is derived from an EMBL/GenBank/DDBJ whole genome shotgun (WGS) entry which is preliminary data.</text>
</comment>
<accession>A0ABV5GEE7</accession>
<feature type="domain" description="HRDC" evidence="1">
    <location>
        <begin position="73"/>
        <end position="146"/>
    </location>
</feature>
<dbReference type="Proteomes" id="UP001589576">
    <property type="component" value="Unassembled WGS sequence"/>
</dbReference>
<dbReference type="Pfam" id="PF00570">
    <property type="entry name" value="HRDC"/>
    <property type="match status" value="1"/>
</dbReference>
<name>A0ABV5GEE7_9FLAO</name>
<gene>
    <name evidence="2" type="ORF">ACFFUU_07865</name>
</gene>
<dbReference type="InterPro" id="IPR044876">
    <property type="entry name" value="HRDC_dom_sf"/>
</dbReference>
<dbReference type="PROSITE" id="PS50967">
    <property type="entry name" value="HRDC"/>
    <property type="match status" value="1"/>
</dbReference>
<evidence type="ECO:0000259" key="1">
    <source>
        <dbReference type="PROSITE" id="PS50967"/>
    </source>
</evidence>